<evidence type="ECO:0000256" key="5">
    <source>
        <dbReference type="SAM" id="Phobius"/>
    </source>
</evidence>
<evidence type="ECO:0000256" key="2">
    <source>
        <dbReference type="ARBA" id="ARBA00004665"/>
    </source>
</evidence>
<dbReference type="InterPro" id="IPR043128">
    <property type="entry name" value="Rev_trsase/Diguanyl_cyclase"/>
</dbReference>
<proteinExistence type="predicted"/>
<dbReference type="InterPro" id="IPR050469">
    <property type="entry name" value="Diguanylate_Cyclase"/>
</dbReference>
<dbReference type="Pfam" id="PF00990">
    <property type="entry name" value="GGDEF"/>
    <property type="match status" value="1"/>
</dbReference>
<protein>
    <recommendedName>
        <fullName evidence="3">diguanylate cyclase</fullName>
        <ecNumber evidence="3">2.7.7.65</ecNumber>
    </recommendedName>
</protein>
<evidence type="ECO:0000313" key="7">
    <source>
        <dbReference type="EMBL" id="ROQ30653.1"/>
    </source>
</evidence>
<comment type="caution">
    <text evidence="7">The sequence shown here is derived from an EMBL/GenBank/DDBJ whole genome shotgun (WGS) entry which is preliminary data.</text>
</comment>
<dbReference type="PROSITE" id="PS50887">
    <property type="entry name" value="GGDEF"/>
    <property type="match status" value="1"/>
</dbReference>
<dbReference type="GO" id="GO:0052621">
    <property type="term" value="F:diguanylate cyclase activity"/>
    <property type="evidence" value="ECO:0007669"/>
    <property type="project" value="UniProtKB-EC"/>
</dbReference>
<dbReference type="SUPFAM" id="SSF55073">
    <property type="entry name" value="Nucleotide cyclase"/>
    <property type="match status" value="1"/>
</dbReference>
<feature type="domain" description="GGDEF" evidence="6">
    <location>
        <begin position="165"/>
        <end position="292"/>
    </location>
</feature>
<dbReference type="InterPro" id="IPR000160">
    <property type="entry name" value="GGDEF_dom"/>
</dbReference>
<feature type="transmembrane region" description="Helical" evidence="5">
    <location>
        <begin position="110"/>
        <end position="127"/>
    </location>
</feature>
<keyword evidence="5" id="KW-0812">Transmembrane</keyword>
<dbReference type="NCBIfam" id="TIGR00254">
    <property type="entry name" value="GGDEF"/>
    <property type="match status" value="1"/>
</dbReference>
<feature type="transmembrane region" description="Helical" evidence="5">
    <location>
        <begin position="46"/>
        <end position="66"/>
    </location>
</feature>
<dbReference type="GO" id="GO:0043709">
    <property type="term" value="P:cell adhesion involved in single-species biofilm formation"/>
    <property type="evidence" value="ECO:0007669"/>
    <property type="project" value="TreeGrafter"/>
</dbReference>
<dbReference type="Gene3D" id="3.30.70.270">
    <property type="match status" value="1"/>
</dbReference>
<name>A0A3N1PQ67_9GAMM</name>
<evidence type="ECO:0000256" key="3">
    <source>
        <dbReference type="ARBA" id="ARBA00012528"/>
    </source>
</evidence>
<comment type="catalytic activity">
    <reaction evidence="4">
        <text>2 GTP = 3',3'-c-di-GMP + 2 diphosphate</text>
        <dbReference type="Rhea" id="RHEA:24898"/>
        <dbReference type="ChEBI" id="CHEBI:33019"/>
        <dbReference type="ChEBI" id="CHEBI:37565"/>
        <dbReference type="ChEBI" id="CHEBI:58805"/>
        <dbReference type="EC" id="2.7.7.65"/>
    </reaction>
</comment>
<comment type="pathway">
    <text evidence="2">Purine metabolism; 3',5'-cyclic di-GMP biosynthesis.</text>
</comment>
<evidence type="ECO:0000256" key="1">
    <source>
        <dbReference type="ARBA" id="ARBA00001946"/>
    </source>
</evidence>
<dbReference type="PANTHER" id="PTHR45138">
    <property type="entry name" value="REGULATORY COMPONENTS OF SENSORY TRANSDUCTION SYSTEM"/>
    <property type="match status" value="1"/>
</dbReference>
<dbReference type="Proteomes" id="UP000268033">
    <property type="component" value="Unassembled WGS sequence"/>
</dbReference>
<feature type="transmembrane region" description="Helical" evidence="5">
    <location>
        <begin position="73"/>
        <end position="90"/>
    </location>
</feature>
<dbReference type="GO" id="GO:0005886">
    <property type="term" value="C:plasma membrane"/>
    <property type="evidence" value="ECO:0007669"/>
    <property type="project" value="TreeGrafter"/>
</dbReference>
<dbReference type="EC" id="2.7.7.65" evidence="3"/>
<gene>
    <name evidence="7" type="ORF">EDC28_101339</name>
</gene>
<dbReference type="GO" id="GO:1902201">
    <property type="term" value="P:negative regulation of bacterial-type flagellum-dependent cell motility"/>
    <property type="evidence" value="ECO:0007669"/>
    <property type="project" value="TreeGrafter"/>
</dbReference>
<reference evidence="7 8" key="1">
    <citation type="submission" date="2018-11" db="EMBL/GenBank/DDBJ databases">
        <title>Genomic Encyclopedia of Type Strains, Phase IV (KMG-IV): sequencing the most valuable type-strain genomes for metagenomic binning, comparative biology and taxonomic classification.</title>
        <authorList>
            <person name="Goeker M."/>
        </authorList>
    </citation>
    <scope>NUCLEOTIDE SEQUENCE [LARGE SCALE GENOMIC DNA]</scope>
    <source>
        <strain evidence="7 8">DSM 21945</strain>
    </source>
</reference>
<evidence type="ECO:0000259" key="6">
    <source>
        <dbReference type="PROSITE" id="PS50887"/>
    </source>
</evidence>
<organism evidence="7 8">
    <name type="scientific">Gallaecimonas pentaromativorans</name>
    <dbReference type="NCBI Taxonomy" id="584787"/>
    <lineage>
        <taxon>Bacteria</taxon>
        <taxon>Pseudomonadati</taxon>
        <taxon>Pseudomonadota</taxon>
        <taxon>Gammaproteobacteria</taxon>
        <taxon>Enterobacterales</taxon>
        <taxon>Gallaecimonadaceae</taxon>
        <taxon>Gallaecimonas</taxon>
    </lineage>
</organism>
<keyword evidence="5" id="KW-1133">Transmembrane helix</keyword>
<comment type="cofactor">
    <cofactor evidence="1">
        <name>Mg(2+)</name>
        <dbReference type="ChEBI" id="CHEBI:18420"/>
    </cofactor>
</comment>
<accession>A0A3N1PQ67</accession>
<dbReference type="PANTHER" id="PTHR45138:SF9">
    <property type="entry name" value="DIGUANYLATE CYCLASE DGCM-RELATED"/>
    <property type="match status" value="1"/>
</dbReference>
<feature type="transmembrane region" description="Helical" evidence="5">
    <location>
        <begin position="12"/>
        <end position="34"/>
    </location>
</feature>
<dbReference type="InterPro" id="IPR029787">
    <property type="entry name" value="Nucleotide_cyclase"/>
</dbReference>
<dbReference type="FunFam" id="3.30.70.270:FF:000001">
    <property type="entry name" value="Diguanylate cyclase domain protein"/>
    <property type="match status" value="1"/>
</dbReference>
<dbReference type="EMBL" id="RJUL01000001">
    <property type="protein sequence ID" value="ROQ30653.1"/>
    <property type="molecule type" value="Genomic_DNA"/>
</dbReference>
<evidence type="ECO:0000256" key="4">
    <source>
        <dbReference type="ARBA" id="ARBA00034247"/>
    </source>
</evidence>
<dbReference type="CDD" id="cd01949">
    <property type="entry name" value="GGDEF"/>
    <property type="match status" value="1"/>
</dbReference>
<dbReference type="RefSeq" id="WP_170163995.1">
    <property type="nucleotide sequence ID" value="NZ_RJUL01000001.1"/>
</dbReference>
<sequence>MLLSRKSLTPRRCLYLASLFCCLVLLAAAHWWWLAHLPIRQLWMPSGIAELLVFLIILVTLVFTQMVDLPKPIYLLLTLGFSLWVMSAGVDVMDEITRQPLWLATWGEDMVRVVGMAITALGFFRLLEHFVRVQGQLEQLAHFDPLTQLGNRRFFQMQAERMQDEGLSLLMLDLDHFKAVNDNLGHSAGDAVLRDLGALLGRSSAPGYPVRLGGEEFAVLLPAMAEDELLHYAEALRLAVAKRLAPQLELTVSIGAATLLPGEGLDGLLSRTDKALYMAKHGGRNQVALAQREEPPLWRQGR</sequence>
<keyword evidence="5" id="KW-0472">Membrane</keyword>
<evidence type="ECO:0000313" key="8">
    <source>
        <dbReference type="Proteomes" id="UP000268033"/>
    </source>
</evidence>
<dbReference type="AlphaFoldDB" id="A0A3N1PQ67"/>
<dbReference type="SMART" id="SM00267">
    <property type="entry name" value="GGDEF"/>
    <property type="match status" value="1"/>
</dbReference>
<keyword evidence="8" id="KW-1185">Reference proteome</keyword>
<dbReference type="STRING" id="584787.GCA_001247655_01928"/>